<reference evidence="6 7" key="1">
    <citation type="submission" date="2025-04" db="UniProtKB">
        <authorList>
            <consortium name="RefSeq"/>
        </authorList>
    </citation>
    <scope>IDENTIFICATION</scope>
    <source>
        <tissue evidence="6 7">Blood</tissue>
    </source>
</reference>
<feature type="region of interest" description="Disordered" evidence="4">
    <location>
        <begin position="246"/>
        <end position="308"/>
    </location>
</feature>
<feature type="compositionally biased region" description="Polar residues" evidence="4">
    <location>
        <begin position="250"/>
        <end position="265"/>
    </location>
</feature>
<name>A0AA97KFA5_EUBMA</name>
<dbReference type="CTD" id="64766"/>
<evidence type="ECO:0000313" key="7">
    <source>
        <dbReference type="RefSeq" id="XP_054855894.1"/>
    </source>
</evidence>
<dbReference type="PANTHER" id="PTHR14455">
    <property type="entry name" value="ASKOPOS"/>
    <property type="match status" value="1"/>
</dbReference>
<protein>
    <recommendedName>
        <fullName evidence="2">S100P-binding protein</fullName>
    </recommendedName>
</protein>
<proteinExistence type="predicted"/>
<dbReference type="RefSeq" id="XP_054855894.1">
    <property type="nucleotide sequence ID" value="XM_054999919.1"/>
</dbReference>
<feature type="region of interest" description="Disordered" evidence="4">
    <location>
        <begin position="36"/>
        <end position="117"/>
    </location>
</feature>
<dbReference type="GO" id="GO:0005634">
    <property type="term" value="C:nucleus"/>
    <property type="evidence" value="ECO:0007669"/>
    <property type="project" value="UniProtKB-SubCell"/>
</dbReference>
<dbReference type="Pfam" id="PF15427">
    <property type="entry name" value="S100PBPR"/>
    <property type="match status" value="1"/>
</dbReference>
<dbReference type="GO" id="GO:0048306">
    <property type="term" value="F:calcium-dependent protein binding"/>
    <property type="evidence" value="ECO:0007669"/>
    <property type="project" value="InterPro"/>
</dbReference>
<gene>
    <name evidence="6 7" type="primary">S100PBP</name>
</gene>
<evidence type="ECO:0000256" key="1">
    <source>
        <dbReference type="ARBA" id="ARBA00004123"/>
    </source>
</evidence>
<dbReference type="KEGG" id="emc:129343612"/>
<feature type="compositionally biased region" description="Polar residues" evidence="4">
    <location>
        <begin position="147"/>
        <end position="164"/>
    </location>
</feature>
<evidence type="ECO:0000313" key="5">
    <source>
        <dbReference type="Proteomes" id="UP001190640"/>
    </source>
</evidence>
<feature type="region of interest" description="Disordered" evidence="4">
    <location>
        <begin position="138"/>
        <end position="164"/>
    </location>
</feature>
<dbReference type="GeneID" id="129343612"/>
<dbReference type="Proteomes" id="UP001190640">
    <property type="component" value="Chromosome 15"/>
</dbReference>
<accession>A0AA97KFA5</accession>
<keyword evidence="3" id="KW-0539">Nucleus</keyword>
<feature type="compositionally biased region" description="Acidic residues" evidence="4">
    <location>
        <begin position="76"/>
        <end position="85"/>
    </location>
</feature>
<dbReference type="PANTHER" id="PTHR14455:SF0">
    <property type="entry name" value="S100P-BINDING PROTEIN"/>
    <property type="match status" value="1"/>
</dbReference>
<organism evidence="5 6">
    <name type="scientific">Eublepharis macularius</name>
    <name type="common">Leopard gecko</name>
    <name type="synonym">Cyrtodactylus macularius</name>
    <dbReference type="NCBI Taxonomy" id="481883"/>
    <lineage>
        <taxon>Eukaryota</taxon>
        <taxon>Metazoa</taxon>
        <taxon>Chordata</taxon>
        <taxon>Craniata</taxon>
        <taxon>Vertebrata</taxon>
        <taxon>Euteleostomi</taxon>
        <taxon>Lepidosauria</taxon>
        <taxon>Squamata</taxon>
        <taxon>Bifurcata</taxon>
        <taxon>Gekkota</taxon>
        <taxon>Eublepharidae</taxon>
        <taxon>Eublepharinae</taxon>
        <taxon>Eublepharis</taxon>
    </lineage>
</organism>
<dbReference type="InterPro" id="IPR026097">
    <property type="entry name" value="S100PBP"/>
</dbReference>
<comment type="subcellular location">
    <subcellularLocation>
        <location evidence="1">Nucleus</location>
    </subcellularLocation>
</comment>
<evidence type="ECO:0000256" key="4">
    <source>
        <dbReference type="SAM" id="MobiDB-lite"/>
    </source>
</evidence>
<evidence type="ECO:0000256" key="3">
    <source>
        <dbReference type="ARBA" id="ARBA00023242"/>
    </source>
</evidence>
<feature type="compositionally biased region" description="Acidic residues" evidence="4">
    <location>
        <begin position="104"/>
        <end position="115"/>
    </location>
</feature>
<evidence type="ECO:0000256" key="2">
    <source>
        <dbReference type="ARBA" id="ARBA00020595"/>
    </source>
</evidence>
<dbReference type="AlphaFoldDB" id="A0AA97KFA5"/>
<sequence>MASKYFRSCNFRFCHKLKVTILNDLVSRSKRPLEDLQEGEQALQPDFKKQRCSSPSPSPESCLASAVPFCPSSGEAGDDSDLDDSLLERAEWEPPDSPYHGTPEEDDVALADDPETNSGNVLCNVDVSPEPLPPTGLSVPPSRGLPHSTSLVNPEKGSNTSIDSQNQIGLRLSSNGLGLQDAMPSEAGGFSLKKGNSISGTVAKEATQMVGEVSLVGGELMAKRKCATVATDGPSEGQALVEQGKVGGESASNVSCETQGESASATEFVPEHPIAAQNESCVEEPGPEEPEEPGLEESRNSIPADSRSNWISIPEEELQLSKEKYIESVLAHAQRDKHLIGEVNELHALMRKVAFEYRPWQPRHPTDLTVRNYAQRANREIQKCTLKQWVNRNQRHFLRFKDIPDKFQRSPVPSF</sequence>
<feature type="compositionally biased region" description="Acidic residues" evidence="4">
    <location>
        <begin position="281"/>
        <end position="295"/>
    </location>
</feature>
<evidence type="ECO:0000313" key="6">
    <source>
        <dbReference type="RefSeq" id="XP_054855893.1"/>
    </source>
</evidence>
<keyword evidence="5" id="KW-1185">Reference proteome</keyword>
<dbReference type="RefSeq" id="XP_054855893.1">
    <property type="nucleotide sequence ID" value="XM_054999918.1"/>
</dbReference>